<accession>A0A2Y9RJF5</accession>
<sequence>MRVPVAPYSHQAMLILQRRQLRLREAASWSVRDWFLLARNLLPSLLPSASCPCCALPACCGVGWDIQGHVELGSAGGSQAGCRRLLSLGLVRKSRRPLTMDSLSPCRTFQPQLAAPTTLSSYRWHTGNGSEKGAGVSRWGRFTGWGRALSQPEPVVSNQPAPRSLFRRVLSVPSKEPRTSRLRLSKTLWGRHKSPPLEPEPEPEPQPPEPELEPEPEPPAPQIPEAPAPDVPVWDIGGFTLFDGRLVLLGGEEECLRRPRVGSGSSETSIQVAMVNLRDPDRTLGRTEPEAAGPNQVHNVRGLLKRLKEKKKARSELGANTPRDGPPSALGSRESLATLSELDLGAERDVRVWPLHPSLLGEPHCFQVTWEGGSRCFFCRSAAERDRWIEDLRRHFQPSQDNVEREETWLTVWVHEAKGLPRGAAGVRAELWLDGSLLARTAPRTGPGPLFWAERFHFPALPRARARRLRVLPSERYKELAEFLTFHYARLCGALESALSAQAKEELAAAMVRVLRATGRAQALVTDLGTAELARCGGREALLFRENTLATKAIDEYMKLVAQDYLQETLGQVVRRLCASTEDCEVDPSKCRLPELPQHQVRLREGCEDVFENIVHSYDWFPAELGTVFSGWREACKARGSEALGSRLVCASLFLRLLCPAILSPSLFGLAPEHPAPGPARTLTLIAKVIQNLANRAPFGEKEAYMGFMNSFLEDRGPAMAHFLDQVATVDVDAAPSSYQGGSDLAHQLAVLHAQLCTIFAELDQATRDSLEPLPTILQAIEEGRPVPVSVPMRLPPPRAQVHTSFSAGEKPGFLAPRDLCKHTPLISKSQSLRSDRGAGGWAQPRPEEERPPRRPRPVQRTQSVPAGRPAHRRPSVGPRPWPKGSLRTGPTPRSRPWTGVSASLPRKSSVPWQRQLDQPRDGDQAPGKHRPLGKLAELQREVAAVREEQKELSSLVEALVAQVRAMEEQQEYLRGQLQDLNARLGAGTSQLEPERDLPSSESHRLKSLERRLAEMESTHAQLRDAVQSLQLLPRTPGFRNQPLTLEAPCANGDTT</sequence>
<feature type="region of interest" description="Disordered" evidence="2">
    <location>
        <begin position="1036"/>
        <end position="1056"/>
    </location>
</feature>
<evidence type="ECO:0000313" key="5">
    <source>
        <dbReference type="RefSeq" id="XP_023594562.1"/>
    </source>
</evidence>
<evidence type="ECO:0000259" key="3">
    <source>
        <dbReference type="PROSITE" id="PS50018"/>
    </source>
</evidence>
<evidence type="ECO:0000256" key="2">
    <source>
        <dbReference type="SAM" id="MobiDB-lite"/>
    </source>
</evidence>
<feature type="region of interest" description="Disordered" evidence="2">
    <location>
        <begin position="985"/>
        <end position="1005"/>
    </location>
</feature>
<feature type="compositionally biased region" description="Basic and acidic residues" evidence="2">
    <location>
        <begin position="993"/>
        <end position="1005"/>
    </location>
</feature>
<dbReference type="STRING" id="127582.A0A2Y9RJF5"/>
<dbReference type="InterPro" id="IPR008936">
    <property type="entry name" value="Rho_GTPase_activation_prot"/>
</dbReference>
<dbReference type="SUPFAM" id="SSF48350">
    <property type="entry name" value="GTPase activation domain, GAP"/>
    <property type="match status" value="1"/>
</dbReference>
<dbReference type="Proteomes" id="UP000248480">
    <property type="component" value="Unplaced"/>
</dbReference>
<dbReference type="CDD" id="cd13374">
    <property type="entry name" value="PH_RASAL3"/>
    <property type="match status" value="1"/>
</dbReference>
<dbReference type="PROSITE" id="PS00509">
    <property type="entry name" value="RAS_GTPASE_ACTIV_1"/>
    <property type="match status" value="1"/>
</dbReference>
<feature type="region of interest" description="Disordered" evidence="2">
    <location>
        <begin position="176"/>
        <end position="232"/>
    </location>
</feature>
<dbReference type="SMART" id="SM00323">
    <property type="entry name" value="RasGAP"/>
    <property type="match status" value="1"/>
</dbReference>
<name>A0A2Y9RJF5_TRIMA</name>
<dbReference type="InterPro" id="IPR039360">
    <property type="entry name" value="Ras_GTPase"/>
</dbReference>
<proteinExistence type="predicted"/>
<dbReference type="SUPFAM" id="SSF50729">
    <property type="entry name" value="PH domain-like"/>
    <property type="match status" value="1"/>
</dbReference>
<dbReference type="PANTHER" id="PTHR10194">
    <property type="entry name" value="RAS GTPASE-ACTIVATING PROTEINS"/>
    <property type="match status" value="1"/>
</dbReference>
<dbReference type="RefSeq" id="XP_023594562.1">
    <property type="nucleotide sequence ID" value="XM_023738794.1"/>
</dbReference>
<dbReference type="PROSITE" id="PS50018">
    <property type="entry name" value="RAS_GTPASE_ACTIV_2"/>
    <property type="match status" value="1"/>
</dbReference>
<dbReference type="InterPro" id="IPR057606">
    <property type="entry name" value="SynGAP1-like_PH"/>
</dbReference>
<evidence type="ECO:0000256" key="1">
    <source>
        <dbReference type="ARBA" id="ARBA00022468"/>
    </source>
</evidence>
<dbReference type="Pfam" id="PF00616">
    <property type="entry name" value="RasGAP"/>
    <property type="match status" value="2"/>
</dbReference>
<organism evidence="4 5">
    <name type="scientific">Trichechus manatus latirostris</name>
    <name type="common">Florida manatee</name>
    <dbReference type="NCBI Taxonomy" id="127582"/>
    <lineage>
        <taxon>Eukaryota</taxon>
        <taxon>Metazoa</taxon>
        <taxon>Chordata</taxon>
        <taxon>Craniata</taxon>
        <taxon>Vertebrata</taxon>
        <taxon>Euteleostomi</taxon>
        <taxon>Mammalia</taxon>
        <taxon>Eutheria</taxon>
        <taxon>Afrotheria</taxon>
        <taxon>Sirenia</taxon>
        <taxon>Trichechidae</taxon>
        <taxon>Trichechus</taxon>
    </lineage>
</organism>
<keyword evidence="4" id="KW-1185">Reference proteome</keyword>
<feature type="domain" description="Ras-GAP" evidence="3">
    <location>
        <begin position="503"/>
        <end position="695"/>
    </location>
</feature>
<keyword evidence="1" id="KW-0343">GTPase activation</keyword>
<dbReference type="CDD" id="cd05136">
    <property type="entry name" value="RasGAP_DAB2IP"/>
    <property type="match status" value="1"/>
</dbReference>
<dbReference type="AlphaFoldDB" id="A0A2Y9RJF5"/>
<dbReference type="InterPro" id="IPR023152">
    <property type="entry name" value="RasGAP_CS"/>
</dbReference>
<feature type="compositionally biased region" description="Basic residues" evidence="2">
    <location>
        <begin position="180"/>
        <end position="194"/>
    </location>
</feature>
<dbReference type="InParanoid" id="A0A2Y9RJF5"/>
<dbReference type="CTD" id="64926"/>
<feature type="compositionally biased region" description="Pro residues" evidence="2">
    <location>
        <begin position="217"/>
        <end position="230"/>
    </location>
</feature>
<evidence type="ECO:0000313" key="4">
    <source>
        <dbReference type="Proteomes" id="UP000248480"/>
    </source>
</evidence>
<dbReference type="KEGG" id="tmu:101357914"/>
<dbReference type="PANTHER" id="PTHR10194:SF96">
    <property type="entry name" value="RAS PROTEIN ACTIVATOR LIKE-3"/>
    <property type="match status" value="1"/>
</dbReference>
<feature type="region of interest" description="Disordered" evidence="2">
    <location>
        <begin position="311"/>
        <end position="332"/>
    </location>
</feature>
<dbReference type="Gene3D" id="1.10.506.10">
    <property type="entry name" value="GTPase Activation - p120gap, domain 1"/>
    <property type="match status" value="2"/>
</dbReference>
<gene>
    <name evidence="5" type="primary">RASAL3</name>
</gene>
<protein>
    <submittedName>
        <fullName evidence="5">RAS protein activator like-3</fullName>
    </submittedName>
</protein>
<feature type="region of interest" description="Disordered" evidence="2">
    <location>
        <begin position="825"/>
        <end position="936"/>
    </location>
</feature>
<dbReference type="InterPro" id="IPR001936">
    <property type="entry name" value="RasGAP_dom"/>
</dbReference>
<dbReference type="Pfam" id="PF25321">
    <property type="entry name" value="PH_RASGAP"/>
    <property type="match status" value="1"/>
</dbReference>
<dbReference type="FunCoup" id="A0A2Y9RJF5">
    <property type="interactions" value="343"/>
</dbReference>
<dbReference type="GO" id="GO:0005096">
    <property type="term" value="F:GTPase activator activity"/>
    <property type="evidence" value="ECO:0007669"/>
    <property type="project" value="UniProtKB-KW"/>
</dbReference>
<dbReference type="GeneID" id="101357914"/>
<reference evidence="5" key="1">
    <citation type="submission" date="2025-08" db="UniProtKB">
        <authorList>
            <consortium name="RefSeq"/>
        </authorList>
    </citation>
    <scope>IDENTIFICATION</scope>
</reference>